<feature type="binding site" evidence="17">
    <location>
        <position position="32"/>
    </location>
    <ligand>
        <name>[4Fe-4S] cluster</name>
        <dbReference type="ChEBI" id="CHEBI:49883"/>
    </ligand>
</feature>
<comment type="caution">
    <text evidence="18">The sequence shown here is derived from an EMBL/GenBank/DDBJ whole genome shotgun (WGS) entry which is preliminary data.</text>
</comment>
<keyword evidence="10 17" id="KW-0560">Oxidoreductase</keyword>
<sequence length="213" mass="23794">MQQTKVNYQREMEKIISAIPQGARPRLLLHSCCAPCSSAVLEALIPHFDVTVFYDNPNIAPEAEYQKRLEEQRRLLRQMPIAREVHLLCGVYAPQRFDAAAKGLEGEPEGGARCTACFRLRLEATAKAAAQGGFDYFTTTLSVSPHKDAQRINRLGGEIAQEYGVAYLYADFKKKEGYKRSIALSREYDLYRQDYCGCVYSLAAAKSGAQGRA</sequence>
<feature type="disulfide bond" description="Redox-active" evidence="17">
    <location>
        <begin position="196"/>
        <end position="198"/>
    </location>
</feature>
<dbReference type="PANTHER" id="PTHR36701">
    <property type="entry name" value="EPOXYQUEUOSINE REDUCTASE QUEH"/>
    <property type="match status" value="1"/>
</dbReference>
<name>A0A926HHR0_9FIRM</name>
<dbReference type="AlphaFoldDB" id="A0A926HHR0"/>
<dbReference type="GO" id="GO:0052693">
    <property type="term" value="F:epoxyqueuosine reductase activity"/>
    <property type="evidence" value="ECO:0007669"/>
    <property type="project" value="UniProtKB-UniRule"/>
</dbReference>
<evidence type="ECO:0000256" key="7">
    <source>
        <dbReference type="ARBA" id="ARBA00022694"/>
    </source>
</evidence>
<dbReference type="RefSeq" id="WP_249284042.1">
    <property type="nucleotide sequence ID" value="NZ_JACRSO010000001.1"/>
</dbReference>
<keyword evidence="8 17" id="KW-0479">Metal-binding</keyword>
<evidence type="ECO:0000256" key="8">
    <source>
        <dbReference type="ARBA" id="ARBA00022723"/>
    </source>
</evidence>
<comment type="pathway">
    <text evidence="2 17">tRNA modification; tRNA-queuosine biosynthesis.</text>
</comment>
<evidence type="ECO:0000256" key="11">
    <source>
        <dbReference type="ARBA" id="ARBA00023004"/>
    </source>
</evidence>
<keyword evidence="6 17" id="KW-0004">4Fe-4S</keyword>
<evidence type="ECO:0000313" key="19">
    <source>
        <dbReference type="Proteomes" id="UP000654279"/>
    </source>
</evidence>
<evidence type="ECO:0000313" key="18">
    <source>
        <dbReference type="EMBL" id="MBC8527972.1"/>
    </source>
</evidence>
<proteinExistence type="inferred from homology"/>
<dbReference type="EC" id="1.17.99.6" evidence="4 17"/>
<dbReference type="Pfam" id="PF02677">
    <property type="entry name" value="QueH"/>
    <property type="match status" value="1"/>
</dbReference>
<evidence type="ECO:0000256" key="15">
    <source>
        <dbReference type="ARBA" id="ARBA00031446"/>
    </source>
</evidence>
<keyword evidence="13 17" id="KW-1015">Disulfide bond</keyword>
<evidence type="ECO:0000256" key="14">
    <source>
        <dbReference type="ARBA" id="ARBA00023284"/>
    </source>
</evidence>
<dbReference type="GO" id="GO:0008616">
    <property type="term" value="P:tRNA queuosine(34) biosynthetic process"/>
    <property type="evidence" value="ECO:0007669"/>
    <property type="project" value="UniProtKB-UniRule"/>
</dbReference>
<organism evidence="18 19">
    <name type="scientific">Luoshenia tenuis</name>
    <dbReference type="NCBI Taxonomy" id="2763654"/>
    <lineage>
        <taxon>Bacteria</taxon>
        <taxon>Bacillati</taxon>
        <taxon>Bacillota</taxon>
        <taxon>Clostridia</taxon>
        <taxon>Christensenellales</taxon>
        <taxon>Christensenellaceae</taxon>
        <taxon>Luoshenia</taxon>
    </lineage>
</organism>
<comment type="function">
    <text evidence="1 17">Catalyzes the conversion of epoxyqueuosine (oQ) to queuosine (Q), which is a hypermodified base found in the wobble positions of tRNA(Asp), tRNA(Asn), tRNA(His) and tRNA(Tyr).</text>
</comment>
<feature type="binding site" evidence="17">
    <location>
        <position position="33"/>
    </location>
    <ligand>
        <name>[4Fe-4S] cluster</name>
        <dbReference type="ChEBI" id="CHEBI:49883"/>
    </ligand>
</feature>
<dbReference type="Proteomes" id="UP000654279">
    <property type="component" value="Unassembled WGS sequence"/>
</dbReference>
<reference evidence="18" key="1">
    <citation type="submission" date="2020-08" db="EMBL/GenBank/DDBJ databases">
        <title>Genome public.</title>
        <authorList>
            <person name="Liu C."/>
            <person name="Sun Q."/>
        </authorList>
    </citation>
    <scope>NUCLEOTIDE SEQUENCE</scope>
    <source>
        <strain evidence="18">NSJ-44</strain>
    </source>
</reference>
<evidence type="ECO:0000256" key="12">
    <source>
        <dbReference type="ARBA" id="ARBA00023014"/>
    </source>
</evidence>
<dbReference type="EMBL" id="JACRSO010000001">
    <property type="protein sequence ID" value="MBC8527972.1"/>
    <property type="molecule type" value="Genomic_DNA"/>
</dbReference>
<feature type="binding site" evidence="17">
    <location>
        <position position="117"/>
    </location>
    <ligand>
        <name>[4Fe-4S] cluster</name>
        <dbReference type="ChEBI" id="CHEBI:49883"/>
    </ligand>
</feature>
<keyword evidence="14 17" id="KW-0676">Redox-active center</keyword>
<keyword evidence="7 17" id="KW-0819">tRNA processing</keyword>
<evidence type="ECO:0000256" key="17">
    <source>
        <dbReference type="HAMAP-Rule" id="MF_02089"/>
    </source>
</evidence>
<dbReference type="HAMAP" id="MF_02089">
    <property type="entry name" value="QueH"/>
    <property type="match status" value="1"/>
</dbReference>
<evidence type="ECO:0000256" key="13">
    <source>
        <dbReference type="ARBA" id="ARBA00023157"/>
    </source>
</evidence>
<dbReference type="InterPro" id="IPR003828">
    <property type="entry name" value="QueH"/>
</dbReference>
<evidence type="ECO:0000256" key="3">
    <source>
        <dbReference type="ARBA" id="ARBA00008207"/>
    </source>
</evidence>
<evidence type="ECO:0000256" key="5">
    <source>
        <dbReference type="ARBA" id="ARBA00016895"/>
    </source>
</evidence>
<evidence type="ECO:0000256" key="16">
    <source>
        <dbReference type="ARBA" id="ARBA00047415"/>
    </source>
</evidence>
<accession>A0A926HHR0</accession>
<dbReference type="PANTHER" id="PTHR36701:SF1">
    <property type="entry name" value="EPOXYQUEUOSINE REDUCTASE QUEH"/>
    <property type="match status" value="1"/>
</dbReference>
<protein>
    <recommendedName>
        <fullName evidence="5 17">Epoxyqueuosine reductase QueH</fullName>
        <ecNumber evidence="4 17">1.17.99.6</ecNumber>
    </recommendedName>
    <alternativeName>
        <fullName evidence="15 17">Queuosine biosynthesis protein QueH</fullName>
    </alternativeName>
</protein>
<comment type="similarity">
    <text evidence="3 17">Belongs to the QueH family.</text>
</comment>
<keyword evidence="19" id="KW-1185">Reference proteome</keyword>
<evidence type="ECO:0000256" key="10">
    <source>
        <dbReference type="ARBA" id="ARBA00023002"/>
    </source>
</evidence>
<dbReference type="GO" id="GO:0046872">
    <property type="term" value="F:metal ion binding"/>
    <property type="evidence" value="ECO:0007669"/>
    <property type="project" value="UniProtKB-KW"/>
</dbReference>
<evidence type="ECO:0000256" key="2">
    <source>
        <dbReference type="ARBA" id="ARBA00004691"/>
    </source>
</evidence>
<feature type="binding site" evidence="17">
    <location>
        <position position="114"/>
    </location>
    <ligand>
        <name>[4Fe-4S] cluster</name>
        <dbReference type="ChEBI" id="CHEBI:49883"/>
    </ligand>
</feature>
<keyword evidence="9 17" id="KW-0671">Queuosine biosynthesis</keyword>
<evidence type="ECO:0000256" key="4">
    <source>
        <dbReference type="ARBA" id="ARBA00012622"/>
    </source>
</evidence>
<comment type="catalytic activity">
    <reaction evidence="16 17">
        <text>epoxyqueuosine(34) in tRNA + AH2 = queuosine(34) in tRNA + A + H2O</text>
        <dbReference type="Rhea" id="RHEA:32159"/>
        <dbReference type="Rhea" id="RHEA-COMP:18571"/>
        <dbReference type="Rhea" id="RHEA-COMP:18582"/>
        <dbReference type="ChEBI" id="CHEBI:13193"/>
        <dbReference type="ChEBI" id="CHEBI:15377"/>
        <dbReference type="ChEBI" id="CHEBI:17499"/>
        <dbReference type="ChEBI" id="CHEBI:194431"/>
        <dbReference type="ChEBI" id="CHEBI:194443"/>
        <dbReference type="EC" id="1.17.99.6"/>
    </reaction>
</comment>
<gene>
    <name evidence="17" type="primary">queH</name>
    <name evidence="18" type="ORF">H8699_00780</name>
</gene>
<evidence type="ECO:0000256" key="9">
    <source>
        <dbReference type="ARBA" id="ARBA00022785"/>
    </source>
</evidence>
<evidence type="ECO:0000256" key="1">
    <source>
        <dbReference type="ARBA" id="ARBA00002268"/>
    </source>
</evidence>
<dbReference type="GO" id="GO:0051539">
    <property type="term" value="F:4 iron, 4 sulfur cluster binding"/>
    <property type="evidence" value="ECO:0007669"/>
    <property type="project" value="UniProtKB-UniRule"/>
</dbReference>
<evidence type="ECO:0000256" key="6">
    <source>
        <dbReference type="ARBA" id="ARBA00022485"/>
    </source>
</evidence>
<keyword evidence="12 17" id="KW-0411">Iron-sulfur</keyword>
<keyword evidence="11 17" id="KW-0408">Iron</keyword>